<dbReference type="SUPFAM" id="SSF101874">
    <property type="entry name" value="YceI-like"/>
    <property type="match status" value="1"/>
</dbReference>
<dbReference type="PANTHER" id="PTHR34406:SF1">
    <property type="entry name" value="PROTEIN YCEI"/>
    <property type="match status" value="1"/>
</dbReference>
<organism evidence="3 4">
    <name type="scientific">Streptosporangium longisporum</name>
    <dbReference type="NCBI Taxonomy" id="46187"/>
    <lineage>
        <taxon>Bacteria</taxon>
        <taxon>Bacillati</taxon>
        <taxon>Actinomycetota</taxon>
        <taxon>Actinomycetes</taxon>
        <taxon>Streptosporangiales</taxon>
        <taxon>Streptosporangiaceae</taxon>
        <taxon>Streptosporangium</taxon>
    </lineage>
</organism>
<feature type="domain" description="Lipid/polyisoprenoid-binding YceI-like" evidence="2">
    <location>
        <begin position="11"/>
        <end position="175"/>
    </location>
</feature>
<dbReference type="PANTHER" id="PTHR34406">
    <property type="entry name" value="PROTEIN YCEI"/>
    <property type="match status" value="1"/>
</dbReference>
<evidence type="ECO:0000313" key="3">
    <source>
        <dbReference type="EMBL" id="GAA3017893.1"/>
    </source>
</evidence>
<reference evidence="3 4" key="1">
    <citation type="journal article" date="2019" name="Int. J. Syst. Evol. Microbiol.">
        <title>The Global Catalogue of Microorganisms (GCM) 10K type strain sequencing project: providing services to taxonomists for standard genome sequencing and annotation.</title>
        <authorList>
            <consortium name="The Broad Institute Genomics Platform"/>
            <consortium name="The Broad Institute Genome Sequencing Center for Infectious Disease"/>
            <person name="Wu L."/>
            <person name="Ma J."/>
        </authorList>
    </citation>
    <scope>NUCLEOTIDE SEQUENCE [LARGE SCALE GENOMIC DNA]</scope>
    <source>
        <strain evidence="3 4">JCM 3106</strain>
    </source>
</reference>
<evidence type="ECO:0000313" key="4">
    <source>
        <dbReference type="Proteomes" id="UP001499930"/>
    </source>
</evidence>
<dbReference type="Pfam" id="PF04264">
    <property type="entry name" value="YceI"/>
    <property type="match status" value="1"/>
</dbReference>
<dbReference type="Gene3D" id="2.40.128.110">
    <property type="entry name" value="Lipid/polyisoprenoid-binding, YceI-like"/>
    <property type="match status" value="1"/>
</dbReference>
<comment type="similarity">
    <text evidence="1">Belongs to the UPF0312 family.</text>
</comment>
<dbReference type="InterPro" id="IPR036761">
    <property type="entry name" value="TTHA0802/YceI-like_sf"/>
</dbReference>
<name>A0ABN3YCM3_9ACTN</name>
<evidence type="ECO:0000256" key="1">
    <source>
        <dbReference type="ARBA" id="ARBA00008812"/>
    </source>
</evidence>
<keyword evidence="4" id="KW-1185">Reference proteome</keyword>
<dbReference type="RefSeq" id="WP_344898902.1">
    <property type="nucleotide sequence ID" value="NZ_BAAAWD010000013.1"/>
</dbReference>
<evidence type="ECO:0000259" key="2">
    <source>
        <dbReference type="SMART" id="SM00867"/>
    </source>
</evidence>
<dbReference type="SMART" id="SM00867">
    <property type="entry name" value="YceI"/>
    <property type="match status" value="1"/>
</dbReference>
<protein>
    <submittedName>
        <fullName evidence="3">YceI family protein</fullName>
    </submittedName>
</protein>
<dbReference type="EMBL" id="BAAAWD010000013">
    <property type="protein sequence ID" value="GAA3017893.1"/>
    <property type="molecule type" value="Genomic_DNA"/>
</dbReference>
<comment type="caution">
    <text evidence="3">The sequence shown here is derived from an EMBL/GenBank/DDBJ whole genome shotgun (WGS) entry which is preliminary data.</text>
</comment>
<dbReference type="InterPro" id="IPR007372">
    <property type="entry name" value="Lipid/polyisoprenoid-bd_YceI"/>
</dbReference>
<accession>A0ABN3YCM3</accession>
<dbReference type="Proteomes" id="UP001499930">
    <property type="component" value="Unassembled WGS sequence"/>
</dbReference>
<sequence length="178" mass="19294">MTTTLGELTGDYAFDTARTRIGFTARHTIGPVVRGRFERVEGGAHVDGDHPSRSSVTVTIGAGSLQTLNPRRDKALRGKFLDLDDHPAITFTSTGVRQAGETAFLLTGDLTIRGVTRPVTVDVERIGVEQDPRGGARIRFRGGATIDRKDWGVHWAGAAGLVARKVTLEFDVTVIRRT</sequence>
<proteinExistence type="inferred from homology"/>
<gene>
    <name evidence="3" type="ORF">GCM10017559_47280</name>
</gene>